<dbReference type="Proteomes" id="UP001595615">
    <property type="component" value="Unassembled WGS sequence"/>
</dbReference>
<sequence length="177" mass="19136">MLDLNRLTGTHRLQPDRSAAALLDALEDVLAADPAVSGTFRDGDRIEFAMDPRRWDRFWTLMGIRPRGGRIAGGAITAFTDQPRDLAAYELNLDAGRPLIIDYAWVMLALALAATDMLRPAFPVVLAAMAALRFLLRQGETEWMHGVIRKAAGEAAPATILATPVVPAKAGTQLSSS</sequence>
<proteinExistence type="predicted"/>
<keyword evidence="2" id="KW-1185">Reference proteome</keyword>
<evidence type="ECO:0000313" key="2">
    <source>
        <dbReference type="Proteomes" id="UP001595615"/>
    </source>
</evidence>
<gene>
    <name evidence="1" type="ORF">ACFOMD_00500</name>
</gene>
<dbReference type="RefSeq" id="WP_380855152.1">
    <property type="nucleotide sequence ID" value="NZ_JBHRXV010000001.1"/>
</dbReference>
<name>A0ABV7X4W5_9SPHN</name>
<dbReference type="EMBL" id="JBHRXV010000001">
    <property type="protein sequence ID" value="MFC3711027.1"/>
    <property type="molecule type" value="Genomic_DNA"/>
</dbReference>
<organism evidence="1 2">
    <name type="scientific">Sphingoaurantiacus capsulatus</name>
    <dbReference type="NCBI Taxonomy" id="1771310"/>
    <lineage>
        <taxon>Bacteria</taxon>
        <taxon>Pseudomonadati</taxon>
        <taxon>Pseudomonadota</taxon>
        <taxon>Alphaproteobacteria</taxon>
        <taxon>Sphingomonadales</taxon>
        <taxon>Sphingosinicellaceae</taxon>
        <taxon>Sphingoaurantiacus</taxon>
    </lineage>
</organism>
<protein>
    <submittedName>
        <fullName evidence="1">Uncharacterized protein</fullName>
    </submittedName>
</protein>
<reference evidence="2" key="1">
    <citation type="journal article" date="2019" name="Int. J. Syst. Evol. Microbiol.">
        <title>The Global Catalogue of Microorganisms (GCM) 10K type strain sequencing project: providing services to taxonomists for standard genome sequencing and annotation.</title>
        <authorList>
            <consortium name="The Broad Institute Genomics Platform"/>
            <consortium name="The Broad Institute Genome Sequencing Center for Infectious Disease"/>
            <person name="Wu L."/>
            <person name="Ma J."/>
        </authorList>
    </citation>
    <scope>NUCLEOTIDE SEQUENCE [LARGE SCALE GENOMIC DNA]</scope>
    <source>
        <strain evidence="2">KCTC 42644</strain>
    </source>
</reference>
<evidence type="ECO:0000313" key="1">
    <source>
        <dbReference type="EMBL" id="MFC3711027.1"/>
    </source>
</evidence>
<comment type="caution">
    <text evidence="1">The sequence shown here is derived from an EMBL/GenBank/DDBJ whole genome shotgun (WGS) entry which is preliminary data.</text>
</comment>
<accession>A0ABV7X4W5</accession>